<dbReference type="InterPro" id="IPR019734">
    <property type="entry name" value="TPR_rpt"/>
</dbReference>
<evidence type="ECO:0000256" key="3">
    <source>
        <dbReference type="PROSITE-ProRule" id="PRU00339"/>
    </source>
</evidence>
<comment type="caution">
    <text evidence="5">The sequence shown here is derived from an EMBL/GenBank/DDBJ whole genome shotgun (WGS) entry which is preliminary data.</text>
</comment>
<evidence type="ECO:0000313" key="6">
    <source>
        <dbReference type="Proteomes" id="UP000019249"/>
    </source>
</evidence>
<dbReference type="PANTHER" id="PTHR45586">
    <property type="entry name" value="TPR REPEAT-CONTAINING PROTEIN PA4667"/>
    <property type="match status" value="1"/>
</dbReference>
<gene>
    <name evidence="5" type="ORF">MFLO_14382</name>
</gene>
<accession>A0ABN0RC17</accession>
<name>A0ABN0RC17_9LIST</name>
<dbReference type="InterPro" id="IPR041656">
    <property type="entry name" value="TPR_5"/>
</dbReference>
<keyword evidence="2 3" id="KW-0802">TPR repeat</keyword>
<sequence length="159" mass="18366">MLAEVLLNTGKYDFFYKREGLKMNTVDEVVRLRKLGQLKESMEMMQSVLAENPESGMNQYQMAWCYDNLGEERKAVSHYQMAIELGLSGEDLMEAYLGLGSTLRSLGDYEEADRVFRKARNAFPDSSVLEVFQAMVFYNKENYAEAMEQILKLLVKKNE</sequence>
<dbReference type="PROSITE" id="PS50005">
    <property type="entry name" value="TPR"/>
    <property type="match status" value="1"/>
</dbReference>
<dbReference type="Proteomes" id="UP000019249">
    <property type="component" value="Unassembled WGS sequence"/>
</dbReference>
<dbReference type="InterPro" id="IPR011990">
    <property type="entry name" value="TPR-like_helical_dom_sf"/>
</dbReference>
<reference evidence="5 6" key="1">
    <citation type="journal article" date="2014" name="Int. J. Syst. Evol. Microbiol.">
        <title>Listeria floridensis sp. nov., Listeria aquatica sp. nov., Listeria cornellensis sp. nov., Listeria riparia sp. nov. and Listeria grandensis sp. nov., from agricultural and natural environments.</title>
        <authorList>
            <person name="den Bakker H.C."/>
            <person name="Warchocki S."/>
            <person name="Wright E.M."/>
            <person name="Allred A.F."/>
            <person name="Ahlstrom C."/>
            <person name="Manuel C.S."/>
            <person name="Stasiewicz M.J."/>
            <person name="Burrell A."/>
            <person name="Roof S."/>
            <person name="Strawn L."/>
            <person name="Fortes E.D."/>
            <person name="Nightingale K.K."/>
            <person name="Kephart D."/>
            <person name="Wiedmann M."/>
        </authorList>
    </citation>
    <scope>NUCLEOTIDE SEQUENCE [LARGE SCALE GENOMIC DNA]</scope>
    <source>
        <strain evidence="5 6">FSL S10-1187</strain>
    </source>
</reference>
<evidence type="ECO:0000259" key="4">
    <source>
        <dbReference type="Pfam" id="PF12688"/>
    </source>
</evidence>
<keyword evidence="6" id="KW-1185">Reference proteome</keyword>
<organism evidence="5 6">
    <name type="scientific">Listeria floridensis FSL S10-1187</name>
    <dbReference type="NCBI Taxonomy" id="1265817"/>
    <lineage>
        <taxon>Bacteria</taxon>
        <taxon>Bacillati</taxon>
        <taxon>Bacillota</taxon>
        <taxon>Bacilli</taxon>
        <taxon>Bacillales</taxon>
        <taxon>Listeriaceae</taxon>
        <taxon>Listeria</taxon>
    </lineage>
</organism>
<proteinExistence type="predicted"/>
<dbReference type="EMBL" id="AODF01000039">
    <property type="protein sequence ID" value="EUJ26149.1"/>
    <property type="molecule type" value="Genomic_DNA"/>
</dbReference>
<dbReference type="Pfam" id="PF12688">
    <property type="entry name" value="TPR_5"/>
    <property type="match status" value="1"/>
</dbReference>
<protein>
    <recommendedName>
        <fullName evidence="4">Tetratrico peptide repeat group 5 domain-containing protein</fullName>
    </recommendedName>
</protein>
<dbReference type="PROSITE" id="PS50293">
    <property type="entry name" value="TPR_REGION"/>
    <property type="match status" value="1"/>
</dbReference>
<dbReference type="SUPFAM" id="SSF48452">
    <property type="entry name" value="TPR-like"/>
    <property type="match status" value="1"/>
</dbReference>
<feature type="repeat" description="TPR" evidence="3">
    <location>
        <begin position="93"/>
        <end position="126"/>
    </location>
</feature>
<dbReference type="PANTHER" id="PTHR45586:SF1">
    <property type="entry name" value="LIPOPOLYSACCHARIDE ASSEMBLY PROTEIN B"/>
    <property type="match status" value="1"/>
</dbReference>
<evidence type="ECO:0000256" key="1">
    <source>
        <dbReference type="ARBA" id="ARBA00022737"/>
    </source>
</evidence>
<feature type="domain" description="Tetratrico peptide repeat group 5" evidence="4">
    <location>
        <begin position="60"/>
        <end position="156"/>
    </location>
</feature>
<dbReference type="SMART" id="SM00028">
    <property type="entry name" value="TPR"/>
    <property type="match status" value="2"/>
</dbReference>
<keyword evidence="1" id="KW-0677">Repeat</keyword>
<dbReference type="Gene3D" id="1.25.40.10">
    <property type="entry name" value="Tetratricopeptide repeat domain"/>
    <property type="match status" value="1"/>
</dbReference>
<dbReference type="InterPro" id="IPR051012">
    <property type="entry name" value="CellSynth/LPSAsmb/PSIAsmb"/>
</dbReference>
<evidence type="ECO:0000256" key="2">
    <source>
        <dbReference type="ARBA" id="ARBA00022803"/>
    </source>
</evidence>
<evidence type="ECO:0000313" key="5">
    <source>
        <dbReference type="EMBL" id="EUJ26149.1"/>
    </source>
</evidence>